<organism evidence="2 3">
    <name type="scientific">Candidatus Enterococcus palustris</name>
    <dbReference type="NCBI Taxonomy" id="1834189"/>
    <lineage>
        <taxon>Bacteria</taxon>
        <taxon>Bacillati</taxon>
        <taxon>Bacillota</taxon>
        <taxon>Bacilli</taxon>
        <taxon>Lactobacillales</taxon>
        <taxon>Enterococcaceae</taxon>
        <taxon>Enterococcus</taxon>
    </lineage>
</organism>
<evidence type="ECO:0000256" key="1">
    <source>
        <dbReference type="SAM" id="Phobius"/>
    </source>
</evidence>
<sequence>MIQKIKKYARLIKKNIPEIKKGFKETLPIYKAEFQIFFIQISVAFIQVFKPKLYQKYEWVLQWVVLLMVCYALIQIFIFTYHWYTKEWRKLDGLQQEYEGWSSKFDFSFPNEFIKGIYLGEGIKGNNVDFIKRLDLGVRKLDDSQKRIALINIKNYNNNTFNLFSG</sequence>
<dbReference type="EMBL" id="CP147244">
    <property type="protein sequence ID" value="WYJ99189.1"/>
    <property type="molecule type" value="Genomic_DNA"/>
</dbReference>
<evidence type="ECO:0000313" key="2">
    <source>
        <dbReference type="EMBL" id="WYJ99189.1"/>
    </source>
</evidence>
<dbReference type="RefSeq" id="WP_086312661.1">
    <property type="nucleotide sequence ID" value="NZ_CP147244.1"/>
</dbReference>
<reference evidence="2" key="2">
    <citation type="submission" date="2024-03" db="EMBL/GenBank/DDBJ databases">
        <title>The Genome Sequence of Enterococcus sp. DIV0205d.</title>
        <authorList>
            <consortium name="The Broad Institute Genomics Platform"/>
            <consortium name="The Broad Institute Microbial Omics Core"/>
            <consortium name="The Broad Institute Genomic Center for Infectious Diseases"/>
            <person name="Earl A."/>
            <person name="Manson A."/>
            <person name="Gilmore M."/>
            <person name="Schwartman J."/>
            <person name="Shea T."/>
            <person name="Abouelleil A."/>
            <person name="Cao P."/>
            <person name="Chapman S."/>
            <person name="Cusick C."/>
            <person name="Young S."/>
            <person name="Neafsey D."/>
            <person name="Nusbaum C."/>
            <person name="Birren B."/>
        </authorList>
    </citation>
    <scope>NUCLEOTIDE SEQUENCE</scope>
    <source>
        <strain evidence="2">7F3_DIV0205</strain>
    </source>
</reference>
<keyword evidence="1" id="KW-1133">Transmembrane helix</keyword>
<dbReference type="Proteomes" id="UP000194948">
    <property type="component" value="Chromosome"/>
</dbReference>
<keyword evidence="3" id="KW-1185">Reference proteome</keyword>
<dbReference type="AlphaFoldDB" id="A0AAQ3W5I2"/>
<feature type="transmembrane region" description="Helical" evidence="1">
    <location>
        <begin position="61"/>
        <end position="84"/>
    </location>
</feature>
<evidence type="ECO:0000313" key="3">
    <source>
        <dbReference type="Proteomes" id="UP000194948"/>
    </source>
</evidence>
<proteinExistence type="predicted"/>
<keyword evidence="1" id="KW-0472">Membrane</keyword>
<keyword evidence="1" id="KW-0812">Transmembrane</keyword>
<gene>
    <name evidence="2" type="ORF">A5821_000266</name>
</gene>
<accession>A0AAQ3W5I2</accession>
<reference evidence="2" key="1">
    <citation type="submission" date="2017-05" db="EMBL/GenBank/DDBJ databases">
        <authorList>
            <consortium name="The Broad Institute Genomics Platform"/>
            <consortium name="The Broad Institute Genomic Center for Infectious Diseases"/>
            <person name="Earl A."/>
            <person name="Manson A."/>
            <person name="Schwartman J."/>
            <person name="Gilmore M."/>
            <person name="Abouelleil A."/>
            <person name="Cao P."/>
            <person name="Chapman S."/>
            <person name="Cusick C."/>
            <person name="Shea T."/>
            <person name="Young S."/>
            <person name="Neafsey D."/>
            <person name="Nusbaum C."/>
            <person name="Birren B."/>
        </authorList>
    </citation>
    <scope>NUCLEOTIDE SEQUENCE</scope>
    <source>
        <strain evidence="2">7F3_DIV0205</strain>
    </source>
</reference>
<name>A0AAQ3W5I2_9ENTE</name>
<protein>
    <submittedName>
        <fullName evidence="2">Uncharacterized protein</fullName>
    </submittedName>
</protein>
<feature type="transmembrane region" description="Helical" evidence="1">
    <location>
        <begin position="29"/>
        <end position="49"/>
    </location>
</feature>